<accession>A0A4S8K0Y9</accession>
<evidence type="ECO:0000256" key="4">
    <source>
        <dbReference type="ARBA" id="ARBA00022837"/>
    </source>
</evidence>
<keyword evidence="2" id="KW-0343">GTPase activation</keyword>
<keyword evidence="4" id="KW-0106">Calcium</keyword>
<proteinExistence type="predicted"/>
<dbReference type="PANTHER" id="PTHR45933:SF20">
    <property type="entry name" value="OS07G0108400 PROTEIN"/>
    <property type="match status" value="1"/>
</dbReference>
<keyword evidence="5" id="KW-0446">Lipid-binding</keyword>
<evidence type="ECO:0000256" key="2">
    <source>
        <dbReference type="ARBA" id="ARBA00022468"/>
    </source>
</evidence>
<dbReference type="AlphaFoldDB" id="A0A4S8K0Y9"/>
<evidence type="ECO:0000313" key="7">
    <source>
        <dbReference type="EMBL" id="THU68367.1"/>
    </source>
</evidence>
<evidence type="ECO:0000256" key="5">
    <source>
        <dbReference type="ARBA" id="ARBA00023121"/>
    </source>
</evidence>
<keyword evidence="8" id="KW-1185">Reference proteome</keyword>
<keyword evidence="3" id="KW-0479">Metal-binding</keyword>
<gene>
    <name evidence="7" type="ORF">C4D60_Mb08t03160</name>
</gene>
<evidence type="ECO:0000313" key="8">
    <source>
        <dbReference type="Proteomes" id="UP000317650"/>
    </source>
</evidence>
<reference evidence="7 8" key="1">
    <citation type="journal article" date="2019" name="Nat. Plants">
        <title>Genome sequencing of Musa balbisiana reveals subgenome evolution and function divergence in polyploid bananas.</title>
        <authorList>
            <person name="Yao X."/>
        </authorList>
    </citation>
    <scope>NUCLEOTIDE SEQUENCE [LARGE SCALE GENOMIC DNA]</scope>
    <source>
        <strain evidence="8">cv. DH-PKW</strain>
        <tissue evidence="7">Leaves</tissue>
    </source>
</reference>
<dbReference type="PANTHER" id="PTHR45933">
    <property type="entry name" value="PROTEIN C2-DOMAIN ABA-RELATED 4"/>
    <property type="match status" value="1"/>
</dbReference>
<dbReference type="GO" id="GO:0016020">
    <property type="term" value="C:membrane"/>
    <property type="evidence" value="ECO:0007669"/>
    <property type="project" value="UniProtKB-SubCell"/>
</dbReference>
<comment type="subcellular location">
    <subcellularLocation>
        <location evidence="1">Membrane</location>
    </subcellularLocation>
</comment>
<dbReference type="Proteomes" id="UP000317650">
    <property type="component" value="Chromosome 8"/>
</dbReference>
<dbReference type="GO" id="GO:0008289">
    <property type="term" value="F:lipid binding"/>
    <property type="evidence" value="ECO:0007669"/>
    <property type="project" value="UniProtKB-KW"/>
</dbReference>
<comment type="caution">
    <text evidence="7">The sequence shown here is derived from an EMBL/GenBank/DDBJ whole genome shotgun (WGS) entry which is preliminary data.</text>
</comment>
<dbReference type="GO" id="GO:0005096">
    <property type="term" value="F:GTPase activator activity"/>
    <property type="evidence" value="ECO:0007669"/>
    <property type="project" value="UniProtKB-KW"/>
</dbReference>
<keyword evidence="6" id="KW-0472">Membrane</keyword>
<dbReference type="STRING" id="52838.A0A4S8K0Y9"/>
<sequence length="75" mass="7998">MGDAEIHIHPFVEAVKMNLYDIPNDTVITTVKPNGKNCLADESGQAGPVALLALLAEQASPVMEQVEPSLLLDLT</sequence>
<dbReference type="InterPro" id="IPR044562">
    <property type="entry name" value="CAR1-11"/>
</dbReference>
<evidence type="ECO:0000256" key="1">
    <source>
        <dbReference type="ARBA" id="ARBA00004370"/>
    </source>
</evidence>
<evidence type="ECO:0000256" key="6">
    <source>
        <dbReference type="ARBA" id="ARBA00023136"/>
    </source>
</evidence>
<dbReference type="GO" id="GO:0046872">
    <property type="term" value="F:metal ion binding"/>
    <property type="evidence" value="ECO:0007669"/>
    <property type="project" value="UniProtKB-KW"/>
</dbReference>
<evidence type="ECO:0000256" key="3">
    <source>
        <dbReference type="ARBA" id="ARBA00022723"/>
    </source>
</evidence>
<organism evidence="7 8">
    <name type="scientific">Musa balbisiana</name>
    <name type="common">Banana</name>
    <dbReference type="NCBI Taxonomy" id="52838"/>
    <lineage>
        <taxon>Eukaryota</taxon>
        <taxon>Viridiplantae</taxon>
        <taxon>Streptophyta</taxon>
        <taxon>Embryophyta</taxon>
        <taxon>Tracheophyta</taxon>
        <taxon>Spermatophyta</taxon>
        <taxon>Magnoliopsida</taxon>
        <taxon>Liliopsida</taxon>
        <taxon>Zingiberales</taxon>
        <taxon>Musaceae</taxon>
        <taxon>Musa</taxon>
    </lineage>
</organism>
<dbReference type="EMBL" id="PYDT01000002">
    <property type="protein sequence ID" value="THU68367.1"/>
    <property type="molecule type" value="Genomic_DNA"/>
</dbReference>
<protein>
    <submittedName>
        <fullName evidence="7">Uncharacterized protein</fullName>
    </submittedName>
</protein>
<name>A0A4S8K0Y9_MUSBA</name>